<evidence type="ECO:0000256" key="9">
    <source>
        <dbReference type="ARBA" id="ARBA00023136"/>
    </source>
</evidence>
<comment type="subcellular location">
    <subcellularLocation>
        <location evidence="1">Cell inner membrane</location>
    </subcellularLocation>
</comment>
<keyword evidence="7" id="KW-0653">Protein transport</keyword>
<proteinExistence type="inferred from homology"/>
<dbReference type="Proteomes" id="UP000199527">
    <property type="component" value="Unassembled WGS sequence"/>
</dbReference>
<keyword evidence="4" id="KW-1003">Cell membrane</keyword>
<evidence type="ECO:0000256" key="7">
    <source>
        <dbReference type="ARBA" id="ARBA00022927"/>
    </source>
</evidence>
<evidence type="ECO:0000256" key="1">
    <source>
        <dbReference type="ARBA" id="ARBA00004533"/>
    </source>
</evidence>
<dbReference type="Gene3D" id="2.30.42.10">
    <property type="match status" value="1"/>
</dbReference>
<evidence type="ECO:0000256" key="8">
    <source>
        <dbReference type="ARBA" id="ARBA00022989"/>
    </source>
</evidence>
<keyword evidence="3" id="KW-0813">Transport</keyword>
<evidence type="ECO:0000256" key="4">
    <source>
        <dbReference type="ARBA" id="ARBA00022475"/>
    </source>
</evidence>
<dbReference type="GO" id="GO:0005886">
    <property type="term" value="C:plasma membrane"/>
    <property type="evidence" value="ECO:0007669"/>
    <property type="project" value="UniProtKB-SubCell"/>
</dbReference>
<evidence type="ECO:0000256" key="2">
    <source>
        <dbReference type="ARBA" id="ARBA00007986"/>
    </source>
</evidence>
<evidence type="ECO:0000313" key="12">
    <source>
        <dbReference type="EMBL" id="SDK14892.1"/>
    </source>
</evidence>
<dbReference type="GO" id="GO:0015628">
    <property type="term" value="P:protein secretion by the type II secretion system"/>
    <property type="evidence" value="ECO:0007669"/>
    <property type="project" value="InterPro"/>
</dbReference>
<keyword evidence="13" id="KW-1185">Reference proteome</keyword>
<evidence type="ECO:0000256" key="3">
    <source>
        <dbReference type="ARBA" id="ARBA00022448"/>
    </source>
</evidence>
<dbReference type="AlphaFoldDB" id="A0A1G8ZIE2"/>
<dbReference type="GO" id="GO:0015627">
    <property type="term" value="C:type II protein secretion system complex"/>
    <property type="evidence" value="ECO:0007669"/>
    <property type="project" value="InterPro"/>
</dbReference>
<organism evidence="12 13">
    <name type="scientific">Ferrimonas sediminum</name>
    <dbReference type="NCBI Taxonomy" id="718193"/>
    <lineage>
        <taxon>Bacteria</taxon>
        <taxon>Pseudomonadati</taxon>
        <taxon>Pseudomonadota</taxon>
        <taxon>Gammaproteobacteria</taxon>
        <taxon>Alteromonadales</taxon>
        <taxon>Ferrimonadaceae</taxon>
        <taxon>Ferrimonas</taxon>
    </lineage>
</organism>
<keyword evidence="9 10" id="KW-0472">Membrane</keyword>
<keyword evidence="8 10" id="KW-1133">Transmembrane helix</keyword>
<dbReference type="SUPFAM" id="SSF50156">
    <property type="entry name" value="PDZ domain-like"/>
    <property type="match status" value="1"/>
</dbReference>
<sequence>MDYLQQGLHGLAKLPQAAIARVLTLLLAVYAIYIASQLTWMLVPEAQEPAAVWRPSVQQSGQSGALDLAPVQRLSLFGDVDKSKESNKPKPVDTSLITDAPKTTLRILLTGLVASSEQERGIAVIESAGSQETYGIGDKIKSTSASLHEVYADRAIIVNRGRYETLMLDGIEYSKTISEETKRLKTGTSEPRTQDMRNNNKVSAQLDAARTDLLTDPGKLTDYISISPVKADGGLKGYRLNPGKDRALFSDAGLKSGDLAVAINGYDLTQMSEAMQLLAELPELTEMAVMVEREGQLTEIMFSLPNQK</sequence>
<protein>
    <submittedName>
        <fullName evidence="12">Type II secretion system protein C (GspC)</fullName>
    </submittedName>
</protein>
<dbReference type="InterPro" id="IPR036034">
    <property type="entry name" value="PDZ_sf"/>
</dbReference>
<evidence type="ECO:0000256" key="6">
    <source>
        <dbReference type="ARBA" id="ARBA00022692"/>
    </source>
</evidence>
<evidence type="ECO:0000313" key="13">
    <source>
        <dbReference type="Proteomes" id="UP000199527"/>
    </source>
</evidence>
<feature type="domain" description="Type II secretion system protein GspC N-terminal" evidence="11">
    <location>
        <begin position="25"/>
        <end position="168"/>
    </location>
</feature>
<dbReference type="EMBL" id="FNEM01000020">
    <property type="protein sequence ID" value="SDK14892.1"/>
    <property type="molecule type" value="Genomic_DNA"/>
</dbReference>
<keyword evidence="6 10" id="KW-0812">Transmembrane</keyword>
<dbReference type="Pfam" id="PF11356">
    <property type="entry name" value="T2SSC"/>
    <property type="match status" value="1"/>
</dbReference>
<feature type="transmembrane region" description="Helical" evidence="10">
    <location>
        <begin position="22"/>
        <end position="43"/>
    </location>
</feature>
<name>A0A1G8ZIE2_9GAMM</name>
<dbReference type="RefSeq" id="WP_090367759.1">
    <property type="nucleotide sequence ID" value="NZ_FNEM01000020.1"/>
</dbReference>
<gene>
    <name evidence="12" type="ORF">SAMN04488540_12022</name>
</gene>
<dbReference type="InterPro" id="IPR001639">
    <property type="entry name" value="T2SS_protein-GspC"/>
</dbReference>
<reference evidence="13" key="1">
    <citation type="submission" date="2016-10" db="EMBL/GenBank/DDBJ databases">
        <authorList>
            <person name="Varghese N."/>
            <person name="Submissions S."/>
        </authorList>
    </citation>
    <scope>NUCLEOTIDE SEQUENCE [LARGE SCALE GENOMIC DNA]</scope>
    <source>
        <strain evidence="13">DSM 23317</strain>
    </source>
</reference>
<evidence type="ECO:0000256" key="10">
    <source>
        <dbReference type="SAM" id="Phobius"/>
    </source>
</evidence>
<dbReference type="InterPro" id="IPR024961">
    <property type="entry name" value="T2SS_GspC_N"/>
</dbReference>
<dbReference type="OrthoDB" id="1491375at2"/>
<keyword evidence="5" id="KW-0997">Cell inner membrane</keyword>
<accession>A0A1G8ZIE2</accession>
<dbReference type="Gene3D" id="2.30.30.830">
    <property type="match status" value="1"/>
</dbReference>
<comment type="similarity">
    <text evidence="2">Belongs to the GSP C family.</text>
</comment>
<dbReference type="NCBIfam" id="TIGR01713">
    <property type="entry name" value="typeII_sec_gspC"/>
    <property type="match status" value="1"/>
</dbReference>
<evidence type="ECO:0000256" key="5">
    <source>
        <dbReference type="ARBA" id="ARBA00022519"/>
    </source>
</evidence>
<evidence type="ECO:0000259" key="11">
    <source>
        <dbReference type="Pfam" id="PF11356"/>
    </source>
</evidence>